<evidence type="ECO:0000256" key="2">
    <source>
        <dbReference type="SAM" id="Phobius"/>
    </source>
</evidence>
<dbReference type="Gene3D" id="2.40.50.40">
    <property type="match status" value="1"/>
</dbReference>
<dbReference type="GO" id="GO:0005615">
    <property type="term" value="C:extracellular space"/>
    <property type="evidence" value="ECO:0007669"/>
    <property type="project" value="UniProtKB-KW"/>
</dbReference>
<accession>A0A3Q3BS02</accession>
<dbReference type="InterPro" id="IPR036048">
    <property type="entry name" value="Interleukin_8-like_sf"/>
</dbReference>
<reference evidence="4" key="2">
    <citation type="submission" date="2025-09" db="UniProtKB">
        <authorList>
            <consortium name="Ensembl"/>
        </authorList>
    </citation>
    <scope>IDENTIFICATION</scope>
</reference>
<keyword evidence="2" id="KW-0472">Membrane</keyword>
<dbReference type="Proteomes" id="UP000264800">
    <property type="component" value="Unplaced"/>
</dbReference>
<keyword evidence="5" id="KW-1185">Reference proteome</keyword>
<dbReference type="InterPro" id="IPR001811">
    <property type="entry name" value="Chemokine_IL8-like_dom"/>
</dbReference>
<organism evidence="4 5">
    <name type="scientific">Kryptolebias marmoratus</name>
    <name type="common">Mangrove killifish</name>
    <name type="synonym">Rivulus marmoratus</name>
    <dbReference type="NCBI Taxonomy" id="37003"/>
    <lineage>
        <taxon>Eukaryota</taxon>
        <taxon>Metazoa</taxon>
        <taxon>Chordata</taxon>
        <taxon>Craniata</taxon>
        <taxon>Vertebrata</taxon>
        <taxon>Euteleostomi</taxon>
        <taxon>Actinopterygii</taxon>
        <taxon>Neopterygii</taxon>
        <taxon>Teleostei</taxon>
        <taxon>Neoteleostei</taxon>
        <taxon>Acanthomorphata</taxon>
        <taxon>Ovalentaria</taxon>
        <taxon>Atherinomorphae</taxon>
        <taxon>Cyprinodontiformes</taxon>
        <taxon>Rivulidae</taxon>
        <taxon>Kryptolebias</taxon>
    </lineage>
</organism>
<name>A0A3Q3BS02_KRYMA</name>
<keyword evidence="2" id="KW-1133">Transmembrane helix</keyword>
<dbReference type="AlphaFoldDB" id="A0A3Q3BS02"/>
<dbReference type="SUPFAM" id="SSF54117">
    <property type="entry name" value="Interleukin 8-like chemokines"/>
    <property type="match status" value="1"/>
</dbReference>
<evidence type="ECO:0000313" key="4">
    <source>
        <dbReference type="Ensembl" id="ENSKMAP00000029594.1"/>
    </source>
</evidence>
<keyword evidence="1" id="KW-0202">Cytokine</keyword>
<proteinExistence type="predicted"/>
<evidence type="ECO:0000256" key="1">
    <source>
        <dbReference type="ARBA" id="ARBA00022514"/>
    </source>
</evidence>
<feature type="transmembrane region" description="Helical" evidence="2">
    <location>
        <begin position="6"/>
        <end position="23"/>
    </location>
</feature>
<dbReference type="Ensembl" id="ENSKMAT00000029962.1">
    <property type="protein sequence ID" value="ENSKMAP00000029594.1"/>
    <property type="gene ID" value="ENSKMAG00000021917.1"/>
</dbReference>
<sequence>VFSLGLLFLLICYLVVFMFRLILNRPCCVEVTMRNLTSRVVGNQYYQQRRRSYCVEALIFNTNEGQVCVNPQASWAKLRKLSQQKHVKYDII</sequence>
<dbReference type="GO" id="GO:0008009">
    <property type="term" value="F:chemokine activity"/>
    <property type="evidence" value="ECO:0007669"/>
    <property type="project" value="InterPro"/>
</dbReference>
<dbReference type="GeneTree" id="ENSGT01150000287148"/>
<evidence type="ECO:0000259" key="3">
    <source>
        <dbReference type="Pfam" id="PF00048"/>
    </source>
</evidence>
<protein>
    <recommendedName>
        <fullName evidence="3">Chemokine interleukin-8-like domain-containing protein</fullName>
    </recommendedName>
</protein>
<dbReference type="Pfam" id="PF00048">
    <property type="entry name" value="IL8"/>
    <property type="match status" value="1"/>
</dbReference>
<dbReference type="GO" id="GO:0006955">
    <property type="term" value="P:immune response"/>
    <property type="evidence" value="ECO:0007669"/>
    <property type="project" value="InterPro"/>
</dbReference>
<reference evidence="4" key="1">
    <citation type="submission" date="2025-08" db="UniProtKB">
        <authorList>
            <consortium name="Ensembl"/>
        </authorList>
    </citation>
    <scope>IDENTIFICATION</scope>
</reference>
<feature type="domain" description="Chemokine interleukin-8-like" evidence="3">
    <location>
        <begin position="27"/>
        <end position="77"/>
    </location>
</feature>
<keyword evidence="2" id="KW-0812">Transmembrane</keyword>
<evidence type="ECO:0000313" key="5">
    <source>
        <dbReference type="Proteomes" id="UP000264800"/>
    </source>
</evidence>